<dbReference type="eggNOG" id="KOG1515">
    <property type="taxonomic scope" value="Eukaryota"/>
</dbReference>
<dbReference type="Pfam" id="PF07859">
    <property type="entry name" value="Abhydrolase_3"/>
    <property type="match status" value="1"/>
</dbReference>
<dbReference type="InterPro" id="IPR050466">
    <property type="entry name" value="Carboxylest/Gibb_receptor"/>
</dbReference>
<keyword evidence="6" id="KW-1185">Reference proteome</keyword>
<dbReference type="Proteomes" id="UP000032304">
    <property type="component" value="Chromosome 5"/>
</dbReference>
<proteinExistence type="inferred from homology"/>
<dbReference type="InterPro" id="IPR029058">
    <property type="entry name" value="AB_hydrolase_fold"/>
</dbReference>
<dbReference type="OMA" id="MIMKSAG"/>
<reference evidence="4 6" key="1">
    <citation type="journal article" date="2012" name="Nature">
        <title>Repeated polyploidization of Gossypium genomes and the evolution of spinnable cotton fibres.</title>
        <authorList>
            <person name="Paterson A.H."/>
            <person name="Wendel J.F."/>
            <person name="Gundlach H."/>
            <person name="Guo H."/>
            <person name="Jenkins J."/>
            <person name="Jin D."/>
            <person name="Llewellyn D."/>
            <person name="Showmaker K.C."/>
            <person name="Shu S."/>
            <person name="Udall J."/>
            <person name="Yoo M.J."/>
            <person name="Byers R."/>
            <person name="Chen W."/>
            <person name="Doron-Faigenboim A."/>
            <person name="Duke M.V."/>
            <person name="Gong L."/>
            <person name="Grimwood J."/>
            <person name="Grover C."/>
            <person name="Grupp K."/>
            <person name="Hu G."/>
            <person name="Lee T.H."/>
            <person name="Li J."/>
            <person name="Lin L."/>
            <person name="Liu T."/>
            <person name="Marler B.S."/>
            <person name="Page J.T."/>
            <person name="Roberts A.W."/>
            <person name="Romanel E."/>
            <person name="Sanders W.S."/>
            <person name="Szadkowski E."/>
            <person name="Tan X."/>
            <person name="Tang H."/>
            <person name="Xu C."/>
            <person name="Wang J."/>
            <person name="Wang Z."/>
            <person name="Zhang D."/>
            <person name="Zhang L."/>
            <person name="Ashrafi H."/>
            <person name="Bedon F."/>
            <person name="Bowers J.E."/>
            <person name="Brubaker C.L."/>
            <person name="Chee P.W."/>
            <person name="Das S."/>
            <person name="Gingle A.R."/>
            <person name="Haigler C.H."/>
            <person name="Harker D."/>
            <person name="Hoffmann L.V."/>
            <person name="Hovav R."/>
            <person name="Jones D.C."/>
            <person name="Lemke C."/>
            <person name="Mansoor S."/>
            <person name="ur Rahman M."/>
            <person name="Rainville L.N."/>
            <person name="Rambani A."/>
            <person name="Reddy U.K."/>
            <person name="Rong J.K."/>
            <person name="Saranga Y."/>
            <person name="Scheffler B.E."/>
            <person name="Scheffler J.A."/>
            <person name="Stelly D.M."/>
            <person name="Triplett B.A."/>
            <person name="Van Deynze A."/>
            <person name="Vaslin M.F."/>
            <person name="Waghmare V.N."/>
            <person name="Walford S.A."/>
            <person name="Wright R.J."/>
            <person name="Zaki E.A."/>
            <person name="Zhang T."/>
            <person name="Dennis E.S."/>
            <person name="Mayer K.F."/>
            <person name="Peterson D.G."/>
            <person name="Rokhsar D.S."/>
            <person name="Wang X."/>
            <person name="Schmutz J."/>
        </authorList>
    </citation>
    <scope>NUCLEOTIDE SEQUENCE [LARGE SCALE GENOMIC DNA]</scope>
</reference>
<dbReference type="SUPFAM" id="SSF53474">
    <property type="entry name" value="alpha/beta-Hydrolases"/>
    <property type="match status" value="1"/>
</dbReference>
<reference evidence="5 7" key="2">
    <citation type="journal article" date="2019" name="Genome Biol. Evol.">
        <title>Insights into the evolution of the New World diploid cottons (Gossypium, subgenus Houzingenia) based on genome sequencing.</title>
        <authorList>
            <person name="Grover C.E."/>
            <person name="Arick M.A. 2nd"/>
            <person name="Thrash A."/>
            <person name="Conover J.L."/>
            <person name="Sanders W.S."/>
            <person name="Peterson D.G."/>
            <person name="Frelichowski J.E."/>
            <person name="Scheffler J.A."/>
            <person name="Scheffler B.E."/>
            <person name="Wendel J.F."/>
        </authorList>
    </citation>
    <scope>NUCLEOTIDE SEQUENCE [LARGE SCALE GENOMIC DNA]</scope>
    <source>
        <strain evidence="5">8</strain>
        <tissue evidence="5">Leaf</tissue>
    </source>
</reference>
<dbReference type="PANTHER" id="PTHR23024:SF429">
    <property type="entry name" value="ALPHA_BETA HYDROLASE FOLD PROTEIN"/>
    <property type="match status" value="1"/>
</dbReference>
<dbReference type="Gene3D" id="3.40.50.1820">
    <property type="entry name" value="alpha/beta hydrolase"/>
    <property type="match status" value="1"/>
</dbReference>
<feature type="active site" evidence="2">
    <location>
        <position position="165"/>
    </location>
</feature>
<accession>A0A0D2PYP7</accession>
<name>A0A0D2PYP7_GOSRA</name>
<dbReference type="AlphaFoldDB" id="A0A0D2PYP7"/>
<dbReference type="STRING" id="29730.A0A0D2PYP7"/>
<reference evidence="5" key="3">
    <citation type="submission" date="2020-04" db="EMBL/GenBank/DDBJ databases">
        <authorList>
            <person name="Grover C.E."/>
            <person name="Arick M.A. II"/>
            <person name="Thrash A."/>
            <person name="Conover J.L."/>
            <person name="Sanders W.S."/>
            <person name="Peterson D.G."/>
            <person name="Scheffler J.A."/>
            <person name="Scheffler B.E."/>
            <person name="Wendel J.F."/>
        </authorList>
    </citation>
    <scope>NUCLEOTIDE SEQUENCE</scope>
    <source>
        <strain evidence="5">8</strain>
        <tissue evidence="5">Leaf</tissue>
    </source>
</reference>
<dbReference type="PROSITE" id="PS01174">
    <property type="entry name" value="LIPASE_GDXG_SER"/>
    <property type="match status" value="1"/>
</dbReference>
<sequence>MASSSNPEIARVFFPSYPMFQLYKDGRAERLRQIVTVPPSDDPKTGVRSKDALVPPLSSARIFLPKTSDPTAKLPLLIYIHGGAFCIESPFSPTYHNYLTSLVAKANVIAVSVQYRKAPEHNLPAAYDDAWDAINWIASHIERNGPEPWLNENADFDKVFLAGDSAGANIAHNMIMKSAGDDQIRLKFSGLLLMNPFFMNDEPDELISFIFPSSKGPNDPRLNPACIASKELAAGLVCKRILICVAEKDFLRERGVSYYETVKKSGWNGVIEMVEIEGEVHVFYLFKPDCEKAAELMDRVSSFLNL</sequence>
<evidence type="ECO:0000256" key="1">
    <source>
        <dbReference type="ARBA" id="ARBA00010515"/>
    </source>
</evidence>
<dbReference type="EMBL" id="JABEZZ010000005">
    <property type="protein sequence ID" value="MBA0586670.1"/>
    <property type="molecule type" value="Genomic_DNA"/>
</dbReference>
<evidence type="ECO:0000313" key="4">
    <source>
        <dbReference type="EMBL" id="KJB32403.1"/>
    </source>
</evidence>
<dbReference type="OrthoDB" id="408631at2759"/>
<protein>
    <recommendedName>
        <fullName evidence="3">Alpha/beta hydrolase fold-3 domain-containing protein</fullName>
    </recommendedName>
</protein>
<dbReference type="PANTHER" id="PTHR23024">
    <property type="entry name" value="ARYLACETAMIDE DEACETYLASE"/>
    <property type="match status" value="1"/>
</dbReference>
<evidence type="ECO:0000313" key="6">
    <source>
        <dbReference type="Proteomes" id="UP000032304"/>
    </source>
</evidence>
<dbReference type="InterPro" id="IPR013094">
    <property type="entry name" value="AB_hydrolase_3"/>
</dbReference>
<dbReference type="EMBL" id="CM001744">
    <property type="protein sequence ID" value="KJB32403.1"/>
    <property type="molecule type" value="Genomic_DNA"/>
</dbReference>
<dbReference type="KEGG" id="gra:105795264"/>
<dbReference type="GO" id="GO:0016787">
    <property type="term" value="F:hydrolase activity"/>
    <property type="evidence" value="ECO:0007669"/>
    <property type="project" value="InterPro"/>
</dbReference>
<dbReference type="InterPro" id="IPR033140">
    <property type="entry name" value="Lipase_GDXG_put_SER_AS"/>
</dbReference>
<evidence type="ECO:0000256" key="2">
    <source>
        <dbReference type="PROSITE-ProRule" id="PRU10038"/>
    </source>
</evidence>
<evidence type="ECO:0000313" key="5">
    <source>
        <dbReference type="EMBL" id="MBA0586670.1"/>
    </source>
</evidence>
<organism evidence="4 6">
    <name type="scientific">Gossypium raimondii</name>
    <name type="common">Peruvian cotton</name>
    <name type="synonym">Gossypium klotzschianum subsp. raimondii</name>
    <dbReference type="NCBI Taxonomy" id="29730"/>
    <lineage>
        <taxon>Eukaryota</taxon>
        <taxon>Viridiplantae</taxon>
        <taxon>Streptophyta</taxon>
        <taxon>Embryophyta</taxon>
        <taxon>Tracheophyta</taxon>
        <taxon>Spermatophyta</taxon>
        <taxon>Magnoliopsida</taxon>
        <taxon>eudicotyledons</taxon>
        <taxon>Gunneridae</taxon>
        <taxon>Pentapetalae</taxon>
        <taxon>rosids</taxon>
        <taxon>malvids</taxon>
        <taxon>Malvales</taxon>
        <taxon>Malvaceae</taxon>
        <taxon>Malvoideae</taxon>
        <taxon>Gossypium</taxon>
    </lineage>
</organism>
<feature type="domain" description="Alpha/beta hydrolase fold-3" evidence="3">
    <location>
        <begin position="77"/>
        <end position="284"/>
    </location>
</feature>
<comment type="similarity">
    <text evidence="1">Belongs to the 'GDXG' lipolytic enzyme family.</text>
</comment>
<evidence type="ECO:0000259" key="3">
    <source>
        <dbReference type="Pfam" id="PF07859"/>
    </source>
</evidence>
<evidence type="ECO:0000313" key="7">
    <source>
        <dbReference type="Proteomes" id="UP000593578"/>
    </source>
</evidence>
<dbReference type="Gramene" id="KJB32403">
    <property type="protein sequence ID" value="KJB32403"/>
    <property type="gene ID" value="B456_005G239400"/>
</dbReference>
<dbReference type="Proteomes" id="UP000593578">
    <property type="component" value="Unassembled WGS sequence"/>
</dbReference>
<gene>
    <name evidence="4" type="ORF">B456_005G239400</name>
    <name evidence="5" type="ORF">Gorai_017403</name>
</gene>